<dbReference type="AlphaFoldDB" id="A0A2C9WBA4"/>
<evidence type="ECO:0000259" key="2">
    <source>
        <dbReference type="PROSITE" id="PS51512"/>
    </source>
</evidence>
<dbReference type="Pfam" id="PF09532">
    <property type="entry name" value="FDF"/>
    <property type="match status" value="1"/>
</dbReference>
<evidence type="ECO:0000313" key="3">
    <source>
        <dbReference type="EMBL" id="OAY56978.1"/>
    </source>
</evidence>
<feature type="domain" description="DFDF" evidence="2">
    <location>
        <begin position="277"/>
        <end position="313"/>
    </location>
</feature>
<dbReference type="STRING" id="3983.A0A2C9WBA4"/>
<name>A0A2C9WBA4_MANES</name>
<dbReference type="InterPro" id="IPR025762">
    <property type="entry name" value="DFDF"/>
</dbReference>
<proteinExistence type="predicted"/>
<dbReference type="EMBL" id="CM004388">
    <property type="protein sequence ID" value="OAY56978.1"/>
    <property type="molecule type" value="Genomic_DNA"/>
</dbReference>
<gene>
    <name evidence="3" type="ORF">MANES_02G060700</name>
</gene>
<dbReference type="InterPro" id="IPR019050">
    <property type="entry name" value="FDF_dom"/>
</dbReference>
<dbReference type="PANTHER" id="PTHR13586:SF23">
    <property type="entry name" value="DECAPPING 5-LIKE PROTEIN-RELATED"/>
    <property type="match status" value="1"/>
</dbReference>
<sequence length="378" mass="42347">MYVLINYRDFQDLQVKTPLPAQTEETIHDDPAIIQSHYIGVPLSSSASHGGKTLIESAQRQDMSALTSRGYPTSSASLQPVNHVSSTNLSNSIEDCEQSTSMSMYWQGYNGTTINRSHASQYSIPFQPHPWNDSPIMELTKALEIISPVSSVASNNSIFTPVQNSLPRDVPSFSSNTSYGNINRLTTSLVPYFGEYTYITNVENVGKSISDAKIVYTAQSTPSLVSSYGASTFSSLLTPSPSLSIEGLSHLSFLIQIHEKFLVVTFLSALCLINLALNLNLYNEFTEEFDFEVMNEKFKRDEVWIYLEKANQGENIIGDKEAPHLVPHFDAKTFSWFNQRYNMVYGGWDAGHVNYYHGRYNWGRGYDGRGNGNKNLPY</sequence>
<dbReference type="PROSITE" id="PS51512">
    <property type="entry name" value="DFDF"/>
    <property type="match status" value="1"/>
</dbReference>
<dbReference type="PANTHER" id="PTHR13586">
    <property type="entry name" value="SCD6 PROTEIN-RELATED"/>
    <property type="match status" value="1"/>
</dbReference>
<reference evidence="3" key="1">
    <citation type="submission" date="2016-02" db="EMBL/GenBank/DDBJ databases">
        <title>WGS assembly of Manihot esculenta.</title>
        <authorList>
            <person name="Bredeson J.V."/>
            <person name="Prochnik S.E."/>
            <person name="Lyons J.B."/>
            <person name="Schmutz J."/>
            <person name="Grimwood J."/>
            <person name="Vrebalov J."/>
            <person name="Bart R.S."/>
            <person name="Amuge T."/>
            <person name="Ferguson M.E."/>
            <person name="Green R."/>
            <person name="Putnam N."/>
            <person name="Stites J."/>
            <person name="Rounsley S."/>
            <person name="Rokhsar D.S."/>
        </authorList>
    </citation>
    <scope>NUCLEOTIDE SEQUENCE [LARGE SCALE GENOMIC DNA]</scope>
    <source>
        <tissue evidence="3">Leaf</tissue>
    </source>
</reference>
<accession>A0A2C9WBA4</accession>
<evidence type="ECO:0000256" key="1">
    <source>
        <dbReference type="SAM" id="MobiDB-lite"/>
    </source>
</evidence>
<protein>
    <recommendedName>
        <fullName evidence="2">DFDF domain-containing protein</fullName>
    </recommendedName>
</protein>
<feature type="region of interest" description="Disordered" evidence="1">
    <location>
        <begin position="60"/>
        <end position="83"/>
    </location>
</feature>
<organism evidence="3">
    <name type="scientific">Manihot esculenta</name>
    <name type="common">Cassava</name>
    <name type="synonym">Jatropha manihot</name>
    <dbReference type="NCBI Taxonomy" id="3983"/>
    <lineage>
        <taxon>Eukaryota</taxon>
        <taxon>Viridiplantae</taxon>
        <taxon>Streptophyta</taxon>
        <taxon>Embryophyta</taxon>
        <taxon>Tracheophyta</taxon>
        <taxon>Spermatophyta</taxon>
        <taxon>Magnoliopsida</taxon>
        <taxon>eudicotyledons</taxon>
        <taxon>Gunneridae</taxon>
        <taxon>Pentapetalae</taxon>
        <taxon>rosids</taxon>
        <taxon>fabids</taxon>
        <taxon>Malpighiales</taxon>
        <taxon>Euphorbiaceae</taxon>
        <taxon>Crotonoideae</taxon>
        <taxon>Manihoteae</taxon>
        <taxon>Manihot</taxon>
    </lineage>
</organism>